<evidence type="ECO:0000313" key="3">
    <source>
        <dbReference type="Proteomes" id="UP000571950"/>
    </source>
</evidence>
<proteinExistence type="predicted"/>
<evidence type="ECO:0000313" key="2">
    <source>
        <dbReference type="EMBL" id="MBB3928046.1"/>
    </source>
</evidence>
<gene>
    <name evidence="2" type="ORF">GGR43_003787</name>
</gene>
<evidence type="ECO:0000256" key="1">
    <source>
        <dbReference type="SAM" id="MobiDB-lite"/>
    </source>
</evidence>
<keyword evidence="3" id="KW-1185">Reference proteome</keyword>
<feature type="compositionally biased region" description="Basic and acidic residues" evidence="1">
    <location>
        <begin position="1"/>
        <end position="19"/>
    </location>
</feature>
<accession>A0A7W6FRC9</accession>
<dbReference type="EMBL" id="JACIDT010000018">
    <property type="protein sequence ID" value="MBB3928046.1"/>
    <property type="molecule type" value="Genomic_DNA"/>
</dbReference>
<feature type="region of interest" description="Disordered" evidence="1">
    <location>
        <begin position="1"/>
        <end position="32"/>
    </location>
</feature>
<sequence length="47" mass="5031">MKMYDRGQRQGSRVEDREAAAQAASGGTDLRSKLEGPLGLEAVVLVL</sequence>
<protein>
    <submittedName>
        <fullName evidence="2">Uncharacterized protein</fullName>
    </submittedName>
</protein>
<organism evidence="2 3">
    <name type="scientific">Sphingobium jiangsuense</name>
    <dbReference type="NCBI Taxonomy" id="870476"/>
    <lineage>
        <taxon>Bacteria</taxon>
        <taxon>Pseudomonadati</taxon>
        <taxon>Pseudomonadota</taxon>
        <taxon>Alphaproteobacteria</taxon>
        <taxon>Sphingomonadales</taxon>
        <taxon>Sphingomonadaceae</taxon>
        <taxon>Sphingobium</taxon>
    </lineage>
</organism>
<dbReference type="AlphaFoldDB" id="A0A7W6FRC9"/>
<name>A0A7W6FRC9_9SPHN</name>
<comment type="caution">
    <text evidence="2">The sequence shown here is derived from an EMBL/GenBank/DDBJ whole genome shotgun (WGS) entry which is preliminary data.</text>
</comment>
<dbReference type="Proteomes" id="UP000571950">
    <property type="component" value="Unassembled WGS sequence"/>
</dbReference>
<reference evidence="2 3" key="1">
    <citation type="submission" date="2020-08" db="EMBL/GenBank/DDBJ databases">
        <title>Genomic Encyclopedia of Type Strains, Phase IV (KMG-IV): sequencing the most valuable type-strain genomes for metagenomic binning, comparative biology and taxonomic classification.</title>
        <authorList>
            <person name="Goeker M."/>
        </authorList>
    </citation>
    <scope>NUCLEOTIDE SEQUENCE [LARGE SCALE GENOMIC DNA]</scope>
    <source>
        <strain evidence="2 3">DSM 26189</strain>
    </source>
</reference>